<dbReference type="STRING" id="521013.SAMN04488567_0620"/>
<dbReference type="EMBL" id="FNAT01000001">
    <property type="protein sequence ID" value="SDE04407.1"/>
    <property type="molecule type" value="Genomic_DNA"/>
</dbReference>
<evidence type="ECO:0000313" key="2">
    <source>
        <dbReference type="Proteomes" id="UP000198922"/>
    </source>
</evidence>
<reference evidence="2" key="1">
    <citation type="submission" date="2016-10" db="EMBL/GenBank/DDBJ databases">
        <authorList>
            <person name="Varghese N."/>
            <person name="Submissions S."/>
        </authorList>
    </citation>
    <scope>NUCLEOTIDE SEQUENCE [LARGE SCALE GENOMIC DNA]</scope>
    <source>
        <strain evidence="2">DSM 21424</strain>
    </source>
</reference>
<sequence>MRWRWLSGPGGADRVVTVFGGWAAGPAALAHLTGADVLYVEDWRDLDADLPNLSGYARRDLVAWSFGVAAYGHWQAGRETAFDRRIALCGSPAPVDRAMGIPPAIFQRTRDRLDPVTLASFLDRIGAPPVASADIPALRDELDAVAARGPASDVAWDRVVIATGDRIFPPANLHRAFAGRTVEEVDAPHTPFDLWSRWEEVTG</sequence>
<accession>A0A1G6ZQA5</accession>
<dbReference type="OrthoDB" id="7688089at2"/>
<dbReference type="RefSeq" id="WP_090109243.1">
    <property type="nucleotide sequence ID" value="NZ_FNAT01000001.1"/>
</dbReference>
<dbReference type="AlphaFoldDB" id="A0A1G6ZQA5"/>
<keyword evidence="2" id="KW-1185">Reference proteome</keyword>
<proteinExistence type="predicted"/>
<dbReference type="InterPro" id="IPR007398">
    <property type="entry name" value="BioG"/>
</dbReference>
<name>A0A1G6ZQA5_9RHOB</name>
<organism evidence="1 2">
    <name type="scientific">Limimaricola pyoseonensis</name>
    <dbReference type="NCBI Taxonomy" id="521013"/>
    <lineage>
        <taxon>Bacteria</taxon>
        <taxon>Pseudomonadati</taxon>
        <taxon>Pseudomonadota</taxon>
        <taxon>Alphaproteobacteria</taxon>
        <taxon>Rhodobacterales</taxon>
        <taxon>Paracoccaceae</taxon>
        <taxon>Limimaricola</taxon>
    </lineage>
</organism>
<dbReference type="Pfam" id="PF04301">
    <property type="entry name" value="BioG"/>
    <property type="match status" value="1"/>
</dbReference>
<protein>
    <submittedName>
        <fullName evidence="1">Biotin synthesis protein BioG</fullName>
    </submittedName>
</protein>
<evidence type="ECO:0000313" key="1">
    <source>
        <dbReference type="EMBL" id="SDE04407.1"/>
    </source>
</evidence>
<dbReference type="Proteomes" id="UP000198922">
    <property type="component" value="Unassembled WGS sequence"/>
</dbReference>
<gene>
    <name evidence="1" type="ORF">SAMN04488567_0620</name>
</gene>